<dbReference type="PANTHER" id="PTHR44591">
    <property type="entry name" value="STRESS RESPONSE REGULATOR PROTEIN 1"/>
    <property type="match status" value="1"/>
</dbReference>
<evidence type="ECO:0000256" key="3">
    <source>
        <dbReference type="ARBA" id="ARBA00024867"/>
    </source>
</evidence>
<dbReference type="KEGG" id="cbar:PATL70BA_1547"/>
<dbReference type="InterPro" id="IPR011006">
    <property type="entry name" value="CheY-like_superfamily"/>
</dbReference>
<protein>
    <recommendedName>
        <fullName evidence="1">Stage 0 sporulation protein A homolog</fullName>
    </recommendedName>
</protein>
<evidence type="ECO:0000256" key="4">
    <source>
        <dbReference type="PROSITE-ProRule" id="PRU00169"/>
    </source>
</evidence>
<keyword evidence="7" id="KW-1185">Reference proteome</keyword>
<comment type="function">
    <text evidence="3">May play the central regulatory role in sporulation. It may be an element of the effector pathway responsible for the activation of sporulation genes in response to nutritional stress. Spo0A may act in concert with spo0H (a sigma factor) to control the expression of some genes that are critical to the sporulation process.</text>
</comment>
<feature type="domain" description="Response regulatory" evidence="5">
    <location>
        <begin position="16"/>
        <end position="132"/>
    </location>
</feature>
<proteinExistence type="predicted"/>
<dbReference type="SUPFAM" id="SSF52172">
    <property type="entry name" value="CheY-like"/>
    <property type="match status" value="1"/>
</dbReference>
<keyword evidence="2 4" id="KW-0597">Phosphoprotein</keyword>
<evidence type="ECO:0000256" key="1">
    <source>
        <dbReference type="ARBA" id="ARBA00018672"/>
    </source>
</evidence>
<name>A0A3P7RXR9_9FIRM</name>
<evidence type="ECO:0000313" key="7">
    <source>
        <dbReference type="Proteomes" id="UP000279029"/>
    </source>
</evidence>
<organism evidence="6 7">
    <name type="scientific">Petrocella atlantisensis</name>
    <dbReference type="NCBI Taxonomy" id="2173034"/>
    <lineage>
        <taxon>Bacteria</taxon>
        <taxon>Bacillati</taxon>
        <taxon>Bacillota</taxon>
        <taxon>Clostridia</taxon>
        <taxon>Lachnospirales</taxon>
        <taxon>Vallitaleaceae</taxon>
        <taxon>Petrocella</taxon>
    </lineage>
</organism>
<gene>
    <name evidence="6" type="ORF">PATL70BA_1547</name>
</gene>
<evidence type="ECO:0000313" key="6">
    <source>
        <dbReference type="EMBL" id="VDN47432.1"/>
    </source>
</evidence>
<dbReference type="EMBL" id="LR130778">
    <property type="protein sequence ID" value="VDN47432.1"/>
    <property type="molecule type" value="Genomic_DNA"/>
</dbReference>
<evidence type="ECO:0000259" key="5">
    <source>
        <dbReference type="PROSITE" id="PS50110"/>
    </source>
</evidence>
<reference evidence="6 7" key="1">
    <citation type="submission" date="2018-09" db="EMBL/GenBank/DDBJ databases">
        <authorList>
            <person name="Postec A."/>
        </authorList>
    </citation>
    <scope>NUCLEOTIDE SEQUENCE [LARGE SCALE GENOMIC DNA]</scope>
    <source>
        <strain evidence="6">70B-A</strain>
    </source>
</reference>
<dbReference type="GO" id="GO:0000160">
    <property type="term" value="P:phosphorelay signal transduction system"/>
    <property type="evidence" value="ECO:0007669"/>
    <property type="project" value="InterPro"/>
</dbReference>
<feature type="modified residue" description="4-aspartylphosphate" evidence="4">
    <location>
        <position position="67"/>
    </location>
</feature>
<dbReference type="SMART" id="SM00448">
    <property type="entry name" value="REC"/>
    <property type="match status" value="1"/>
</dbReference>
<dbReference type="PANTHER" id="PTHR44591:SF3">
    <property type="entry name" value="RESPONSE REGULATORY DOMAIN-CONTAINING PROTEIN"/>
    <property type="match status" value="1"/>
</dbReference>
<dbReference type="PROSITE" id="PS50110">
    <property type="entry name" value="RESPONSE_REGULATORY"/>
    <property type="match status" value="1"/>
</dbReference>
<dbReference type="CDD" id="cd00156">
    <property type="entry name" value="REC"/>
    <property type="match status" value="1"/>
</dbReference>
<dbReference type="Pfam" id="PF00072">
    <property type="entry name" value="Response_reg"/>
    <property type="match status" value="1"/>
</dbReference>
<dbReference type="AlphaFoldDB" id="A0A3P7RXR9"/>
<dbReference type="InterPro" id="IPR050595">
    <property type="entry name" value="Bact_response_regulator"/>
</dbReference>
<accession>A0A3P7RXR9</accession>
<dbReference type="InterPro" id="IPR001789">
    <property type="entry name" value="Sig_transdc_resp-reg_receiver"/>
</dbReference>
<sequence>MSNDFNHLGLNLDKKTILIVDDEVVILNLLKDILDMLGYNVVLCRSPEEALEVFTHHRTCIDLIIMDMMMPRMNGLQLYRKICQVDCNSKVILLSGYSMAHITTQLLEEGVVGFMQKPVTIKKLEEAILKALS</sequence>
<dbReference type="Proteomes" id="UP000279029">
    <property type="component" value="Chromosome"/>
</dbReference>
<dbReference type="RefSeq" id="WP_172596151.1">
    <property type="nucleotide sequence ID" value="NZ_LR130778.1"/>
</dbReference>
<evidence type="ECO:0000256" key="2">
    <source>
        <dbReference type="ARBA" id="ARBA00022553"/>
    </source>
</evidence>
<dbReference type="Gene3D" id="3.40.50.2300">
    <property type="match status" value="1"/>
</dbReference>